<evidence type="ECO:0000313" key="1">
    <source>
        <dbReference type="EMBL" id="KAF8481757.1"/>
    </source>
</evidence>
<dbReference type="EMBL" id="WHVB01000006">
    <property type="protein sequence ID" value="KAF8481757.1"/>
    <property type="molecule type" value="Genomic_DNA"/>
</dbReference>
<sequence>MHDQTLKEEIEEFYNYLQGTIRFDQLSIPSNNYDLMLDITVTADLQIAWSYYYVCHDARCLFWLETYDASYMISERLGVKSPAHVKHRLEALYWNHWSLFPAVFNDRRVPLDAYDELMGILLYGCVESSTLPYDDDTMRRMIQLVQGAKGTPVCVKKKRIADL</sequence>
<reference evidence="1" key="1">
    <citation type="submission" date="2019-10" db="EMBL/GenBank/DDBJ databases">
        <authorList>
            <consortium name="DOE Joint Genome Institute"/>
            <person name="Kuo A."/>
            <person name="Miyauchi S."/>
            <person name="Kiss E."/>
            <person name="Drula E."/>
            <person name="Kohler A."/>
            <person name="Sanchez-Garcia M."/>
            <person name="Andreopoulos B."/>
            <person name="Barry K.W."/>
            <person name="Bonito G."/>
            <person name="Buee M."/>
            <person name="Carver A."/>
            <person name="Chen C."/>
            <person name="Cichocki N."/>
            <person name="Clum A."/>
            <person name="Culley D."/>
            <person name="Crous P.W."/>
            <person name="Fauchery L."/>
            <person name="Girlanda M."/>
            <person name="Hayes R."/>
            <person name="Keri Z."/>
            <person name="LaButti K."/>
            <person name="Lipzen A."/>
            <person name="Lombard V."/>
            <person name="Magnuson J."/>
            <person name="Maillard F."/>
            <person name="Morin E."/>
            <person name="Murat C."/>
            <person name="Nolan M."/>
            <person name="Ohm R."/>
            <person name="Pangilinan J."/>
            <person name="Pereira M."/>
            <person name="Perotto S."/>
            <person name="Peter M."/>
            <person name="Riley R."/>
            <person name="Sitrit Y."/>
            <person name="Stielow B."/>
            <person name="Szollosi G."/>
            <person name="Zifcakova L."/>
            <person name="Stursova M."/>
            <person name="Spatafora J.W."/>
            <person name="Tedersoo L."/>
            <person name="Vaario L.-M."/>
            <person name="Yamada A."/>
            <person name="Yan M."/>
            <person name="Wang P."/>
            <person name="Xu J."/>
            <person name="Bruns T."/>
            <person name="Baldrian P."/>
            <person name="Vilgalys R."/>
            <person name="Henrissat B."/>
            <person name="Grigoriev I.V."/>
            <person name="Hibbett D."/>
            <person name="Nagy L.G."/>
            <person name="Martin F.M."/>
        </authorList>
    </citation>
    <scope>NUCLEOTIDE SEQUENCE</scope>
    <source>
        <strain evidence="1">Prilba</strain>
    </source>
</reference>
<proteinExistence type="predicted"/>
<evidence type="ECO:0000313" key="2">
    <source>
        <dbReference type="Proteomes" id="UP000759537"/>
    </source>
</evidence>
<comment type="caution">
    <text evidence="1">The sequence shown here is derived from an EMBL/GenBank/DDBJ whole genome shotgun (WGS) entry which is preliminary data.</text>
</comment>
<organism evidence="1 2">
    <name type="scientific">Russula ochroleuca</name>
    <dbReference type="NCBI Taxonomy" id="152965"/>
    <lineage>
        <taxon>Eukaryota</taxon>
        <taxon>Fungi</taxon>
        <taxon>Dikarya</taxon>
        <taxon>Basidiomycota</taxon>
        <taxon>Agaricomycotina</taxon>
        <taxon>Agaricomycetes</taxon>
        <taxon>Russulales</taxon>
        <taxon>Russulaceae</taxon>
        <taxon>Russula</taxon>
    </lineage>
</organism>
<name>A0A9P5MYI0_9AGAM</name>
<gene>
    <name evidence="1" type="ORF">DFH94DRAFT_732796</name>
</gene>
<dbReference type="AlphaFoldDB" id="A0A9P5MYI0"/>
<accession>A0A9P5MYI0</accession>
<reference evidence="1" key="2">
    <citation type="journal article" date="2020" name="Nat. Commun.">
        <title>Large-scale genome sequencing of mycorrhizal fungi provides insights into the early evolution of symbiotic traits.</title>
        <authorList>
            <person name="Miyauchi S."/>
            <person name="Kiss E."/>
            <person name="Kuo A."/>
            <person name="Drula E."/>
            <person name="Kohler A."/>
            <person name="Sanchez-Garcia M."/>
            <person name="Morin E."/>
            <person name="Andreopoulos B."/>
            <person name="Barry K.W."/>
            <person name="Bonito G."/>
            <person name="Buee M."/>
            <person name="Carver A."/>
            <person name="Chen C."/>
            <person name="Cichocki N."/>
            <person name="Clum A."/>
            <person name="Culley D."/>
            <person name="Crous P.W."/>
            <person name="Fauchery L."/>
            <person name="Girlanda M."/>
            <person name="Hayes R.D."/>
            <person name="Keri Z."/>
            <person name="LaButti K."/>
            <person name="Lipzen A."/>
            <person name="Lombard V."/>
            <person name="Magnuson J."/>
            <person name="Maillard F."/>
            <person name="Murat C."/>
            <person name="Nolan M."/>
            <person name="Ohm R.A."/>
            <person name="Pangilinan J."/>
            <person name="Pereira M.F."/>
            <person name="Perotto S."/>
            <person name="Peter M."/>
            <person name="Pfister S."/>
            <person name="Riley R."/>
            <person name="Sitrit Y."/>
            <person name="Stielow J.B."/>
            <person name="Szollosi G."/>
            <person name="Zifcakova L."/>
            <person name="Stursova M."/>
            <person name="Spatafora J.W."/>
            <person name="Tedersoo L."/>
            <person name="Vaario L.M."/>
            <person name="Yamada A."/>
            <person name="Yan M."/>
            <person name="Wang P."/>
            <person name="Xu J."/>
            <person name="Bruns T."/>
            <person name="Baldrian P."/>
            <person name="Vilgalys R."/>
            <person name="Dunand C."/>
            <person name="Henrissat B."/>
            <person name="Grigoriev I.V."/>
            <person name="Hibbett D."/>
            <person name="Nagy L.G."/>
            <person name="Martin F.M."/>
        </authorList>
    </citation>
    <scope>NUCLEOTIDE SEQUENCE</scope>
    <source>
        <strain evidence="1">Prilba</strain>
    </source>
</reference>
<dbReference type="OrthoDB" id="2657661at2759"/>
<protein>
    <submittedName>
        <fullName evidence="1">Uncharacterized protein</fullName>
    </submittedName>
</protein>
<keyword evidence="2" id="KW-1185">Reference proteome</keyword>
<dbReference type="Proteomes" id="UP000759537">
    <property type="component" value="Unassembled WGS sequence"/>
</dbReference>